<dbReference type="InParanoid" id="A0A1X2H0N2"/>
<gene>
    <name evidence="2" type="ORF">BCR43DRAFT_498301</name>
</gene>
<evidence type="ECO:0000313" key="3">
    <source>
        <dbReference type="Proteomes" id="UP000242180"/>
    </source>
</evidence>
<feature type="non-terminal residue" evidence="2">
    <location>
        <position position="71"/>
    </location>
</feature>
<organism evidence="2 3">
    <name type="scientific">Syncephalastrum racemosum</name>
    <name type="common">Filamentous fungus</name>
    <dbReference type="NCBI Taxonomy" id="13706"/>
    <lineage>
        <taxon>Eukaryota</taxon>
        <taxon>Fungi</taxon>
        <taxon>Fungi incertae sedis</taxon>
        <taxon>Mucoromycota</taxon>
        <taxon>Mucoromycotina</taxon>
        <taxon>Mucoromycetes</taxon>
        <taxon>Mucorales</taxon>
        <taxon>Syncephalastraceae</taxon>
        <taxon>Syncephalastrum</taxon>
    </lineage>
</organism>
<keyword evidence="3" id="KW-1185">Reference proteome</keyword>
<dbReference type="EMBL" id="MCGN01000011">
    <property type="protein sequence ID" value="ORY90986.1"/>
    <property type="molecule type" value="Genomic_DNA"/>
</dbReference>
<sequence length="71" mass="8393">MYVSSKCCRKPARWISHTQLRSKCRFTERALAAIVRLVSFLSMTYIFQPTSSFFSLIFCYNKTIRACHFRS</sequence>
<keyword evidence="1" id="KW-0472">Membrane</keyword>
<name>A0A1X2H0N2_SYNRA</name>
<accession>A0A1X2H0N2</accession>
<keyword evidence="1" id="KW-1133">Transmembrane helix</keyword>
<evidence type="ECO:0000256" key="1">
    <source>
        <dbReference type="SAM" id="Phobius"/>
    </source>
</evidence>
<dbReference type="Proteomes" id="UP000242180">
    <property type="component" value="Unassembled WGS sequence"/>
</dbReference>
<keyword evidence="1" id="KW-0812">Transmembrane</keyword>
<reference evidence="2 3" key="1">
    <citation type="submission" date="2016-07" db="EMBL/GenBank/DDBJ databases">
        <title>Pervasive Adenine N6-methylation of Active Genes in Fungi.</title>
        <authorList>
            <consortium name="DOE Joint Genome Institute"/>
            <person name="Mondo S.J."/>
            <person name="Dannebaum R.O."/>
            <person name="Kuo R.C."/>
            <person name="Labutti K."/>
            <person name="Haridas S."/>
            <person name="Kuo A."/>
            <person name="Salamov A."/>
            <person name="Ahrendt S.R."/>
            <person name="Lipzen A."/>
            <person name="Sullivan W."/>
            <person name="Andreopoulos W.B."/>
            <person name="Clum A."/>
            <person name="Lindquist E."/>
            <person name="Daum C."/>
            <person name="Ramamoorthy G.K."/>
            <person name="Gryganskyi A."/>
            <person name="Culley D."/>
            <person name="Magnuson J.K."/>
            <person name="James T.Y."/>
            <person name="O'Malley M.A."/>
            <person name="Stajich J.E."/>
            <person name="Spatafora J.W."/>
            <person name="Visel A."/>
            <person name="Grigoriev I.V."/>
        </authorList>
    </citation>
    <scope>NUCLEOTIDE SEQUENCE [LARGE SCALE GENOMIC DNA]</scope>
    <source>
        <strain evidence="2 3">NRRL 2496</strain>
    </source>
</reference>
<protein>
    <submittedName>
        <fullName evidence="2">Uncharacterized protein</fullName>
    </submittedName>
</protein>
<proteinExistence type="predicted"/>
<feature type="transmembrane region" description="Helical" evidence="1">
    <location>
        <begin position="30"/>
        <end position="48"/>
    </location>
</feature>
<dbReference type="AlphaFoldDB" id="A0A1X2H0N2"/>
<comment type="caution">
    <text evidence="2">The sequence shown here is derived from an EMBL/GenBank/DDBJ whole genome shotgun (WGS) entry which is preliminary data.</text>
</comment>
<evidence type="ECO:0000313" key="2">
    <source>
        <dbReference type="EMBL" id="ORY90986.1"/>
    </source>
</evidence>